<evidence type="ECO:0000256" key="1">
    <source>
        <dbReference type="ARBA" id="ARBA00004123"/>
    </source>
</evidence>
<dbReference type="GO" id="GO:0008270">
    <property type="term" value="F:zinc ion binding"/>
    <property type="evidence" value="ECO:0007669"/>
    <property type="project" value="UniProtKB-KW"/>
</dbReference>
<protein>
    <recommendedName>
        <fullName evidence="13">U1-type domain-containing protein</fullName>
    </recommendedName>
</protein>
<evidence type="ECO:0000256" key="4">
    <source>
        <dbReference type="ARBA" id="ARBA00022771"/>
    </source>
</evidence>
<keyword evidence="6" id="KW-0539">Nucleus</keyword>
<name>A0A7I4DF49_PHYPA</name>
<dbReference type="InterPro" id="IPR036236">
    <property type="entry name" value="Znf_C2H2_sf"/>
</dbReference>
<evidence type="ECO:0000256" key="5">
    <source>
        <dbReference type="ARBA" id="ARBA00022833"/>
    </source>
</evidence>
<dbReference type="Proteomes" id="UP000006727">
    <property type="component" value="Chromosome 3"/>
</dbReference>
<evidence type="ECO:0000259" key="10">
    <source>
        <dbReference type="Pfam" id="PF25879"/>
    </source>
</evidence>
<keyword evidence="3" id="KW-0677">Repeat</keyword>
<dbReference type="FunCoup" id="A0A7I4DF49">
    <property type="interactions" value="1851"/>
</dbReference>
<keyword evidence="12" id="KW-1185">Reference proteome</keyword>
<dbReference type="PANTHER" id="PTHR13100">
    <property type="entry name" value="CELL GROWTH-REGULATING NUCLEOLAR PROTEIN LYAR"/>
    <property type="match status" value="1"/>
</dbReference>
<sequence length="371" mass="40606">MTYPRTPKLGWEAGEAEEGTLVHFLLLLLLRCRRRRRVDLHQVIPLLLSSPLPPSPLVLPLLLLLSLCLTPPVTPFTELDPNWIMVWFQCESCGENLKKPKLQGHFRGCAARKLSCIDCGVVFDQQSVQVHTSCVTETEKYGPKDGSNGSAQKPKSSQAVKAGEVDLSIGLSTSPPWNCSLCKVNATSYETLEGHSQGKKHRAKAKAAQAKIKAETEQDCTTPNSQSNGSVSKAASETNDFKPVVNGNLLPSAEGKEQNPKKRRKVVDAVVKEDASIKNGDGNKSEVKDSAAGTVRNGKPIKWKKLATKALLKVSDKRMKIKELMKELLPSDTSVAEESDKKALEKQLITTLSASSKFEVNGKWVTLVKEL</sequence>
<dbReference type="Pfam" id="PF25879">
    <property type="entry name" value="WHD_LYAR"/>
    <property type="match status" value="1"/>
</dbReference>
<dbReference type="GO" id="GO:0006364">
    <property type="term" value="P:rRNA processing"/>
    <property type="evidence" value="ECO:0000318"/>
    <property type="project" value="GO_Central"/>
</dbReference>
<keyword evidence="5" id="KW-0862">Zinc</keyword>
<dbReference type="PANTHER" id="PTHR13100:SF10">
    <property type="entry name" value="CELL GROWTH-REGULATING NUCLEOLAR PROTEIN"/>
    <property type="match status" value="1"/>
</dbReference>
<dbReference type="SUPFAM" id="SSF57667">
    <property type="entry name" value="beta-beta-alpha zinc fingers"/>
    <property type="match status" value="3"/>
</dbReference>
<dbReference type="PROSITE" id="PS51804">
    <property type="entry name" value="ZF_C2HC_LYAR"/>
    <property type="match status" value="1"/>
</dbReference>
<dbReference type="GO" id="GO:0000122">
    <property type="term" value="P:negative regulation of transcription by RNA polymerase II"/>
    <property type="evidence" value="ECO:0000318"/>
    <property type="project" value="GO_Central"/>
</dbReference>
<accession>A0A7I4DF49</accession>
<reference evidence="11 12" key="2">
    <citation type="journal article" date="2018" name="Plant J.">
        <title>The Physcomitrella patens chromosome-scale assembly reveals moss genome structure and evolution.</title>
        <authorList>
            <person name="Lang D."/>
            <person name="Ullrich K.K."/>
            <person name="Murat F."/>
            <person name="Fuchs J."/>
            <person name="Jenkins J."/>
            <person name="Haas F.B."/>
            <person name="Piednoel M."/>
            <person name="Gundlach H."/>
            <person name="Van Bel M."/>
            <person name="Meyberg R."/>
            <person name="Vives C."/>
            <person name="Morata J."/>
            <person name="Symeonidi A."/>
            <person name="Hiss M."/>
            <person name="Muchero W."/>
            <person name="Kamisugi Y."/>
            <person name="Saleh O."/>
            <person name="Blanc G."/>
            <person name="Decker E.L."/>
            <person name="van Gessel N."/>
            <person name="Grimwood J."/>
            <person name="Hayes R.D."/>
            <person name="Graham S.W."/>
            <person name="Gunter L.E."/>
            <person name="McDaniel S.F."/>
            <person name="Hoernstein S.N.W."/>
            <person name="Larsson A."/>
            <person name="Li F.W."/>
            <person name="Perroud P.F."/>
            <person name="Phillips J."/>
            <person name="Ranjan P."/>
            <person name="Rokshar D.S."/>
            <person name="Rothfels C.J."/>
            <person name="Schneider L."/>
            <person name="Shu S."/>
            <person name="Stevenson D.W."/>
            <person name="Thummler F."/>
            <person name="Tillich M."/>
            <person name="Villarreal Aguilar J.C."/>
            <person name="Widiez T."/>
            <person name="Wong G.K."/>
            <person name="Wymore A."/>
            <person name="Zhang Y."/>
            <person name="Zimmer A.D."/>
            <person name="Quatrano R.S."/>
            <person name="Mayer K.F.X."/>
            <person name="Goodstein D."/>
            <person name="Casacuberta J.M."/>
            <person name="Vandepoele K."/>
            <person name="Reski R."/>
            <person name="Cuming A.C."/>
            <person name="Tuskan G.A."/>
            <person name="Maumus F."/>
            <person name="Salse J."/>
            <person name="Schmutz J."/>
            <person name="Rensing S.A."/>
        </authorList>
    </citation>
    <scope>NUCLEOTIDE SEQUENCE [LARGE SCALE GENOMIC DNA]</scope>
    <source>
        <strain evidence="11 12">cv. Gransden 2004</strain>
    </source>
</reference>
<dbReference type="Pfam" id="PF08790">
    <property type="entry name" value="zf-LYAR"/>
    <property type="match status" value="1"/>
</dbReference>
<dbReference type="InterPro" id="IPR014898">
    <property type="entry name" value="Znf_C2H2_LYAR"/>
</dbReference>
<evidence type="ECO:0000256" key="2">
    <source>
        <dbReference type="ARBA" id="ARBA00022723"/>
    </source>
</evidence>
<dbReference type="InterPro" id="IPR039999">
    <property type="entry name" value="LYAR"/>
</dbReference>
<feature type="region of interest" description="Disordered" evidence="8">
    <location>
        <begin position="193"/>
        <end position="265"/>
    </location>
</feature>
<evidence type="ECO:0000313" key="12">
    <source>
        <dbReference type="Proteomes" id="UP000006727"/>
    </source>
</evidence>
<dbReference type="InParanoid" id="A0A7I4DF49"/>
<dbReference type="AlphaFoldDB" id="A0A7I4DF49"/>
<dbReference type="EMBL" id="ABEU02000003">
    <property type="status" value="NOT_ANNOTATED_CDS"/>
    <property type="molecule type" value="Genomic_DNA"/>
</dbReference>
<feature type="domain" description="Cell growth-regulating nucleolar protein-like winged helix" evidence="10">
    <location>
        <begin position="299"/>
        <end position="369"/>
    </location>
</feature>
<evidence type="ECO:0000256" key="6">
    <source>
        <dbReference type="ARBA" id="ARBA00023242"/>
    </source>
</evidence>
<feature type="compositionally biased region" description="Polar residues" evidence="8">
    <location>
        <begin position="147"/>
        <end position="159"/>
    </location>
</feature>
<dbReference type="Gramene" id="Pp3c3_280V3.2">
    <property type="protein sequence ID" value="Pp3c3_280V3.2"/>
    <property type="gene ID" value="Pp3c3_280"/>
</dbReference>
<dbReference type="EnsemblPlants" id="Pp3c3_280V3.2">
    <property type="protein sequence ID" value="Pp3c3_280V3.2"/>
    <property type="gene ID" value="Pp3c3_280"/>
</dbReference>
<evidence type="ECO:0000313" key="11">
    <source>
        <dbReference type="EnsemblPlants" id="Pp3c3_280V3.2"/>
    </source>
</evidence>
<evidence type="ECO:0008006" key="13">
    <source>
        <dbReference type="Google" id="ProtNLM"/>
    </source>
</evidence>
<organism evidence="11 12">
    <name type="scientific">Physcomitrium patens</name>
    <name type="common">Spreading-leaved earth moss</name>
    <name type="synonym">Physcomitrella patens</name>
    <dbReference type="NCBI Taxonomy" id="3218"/>
    <lineage>
        <taxon>Eukaryota</taxon>
        <taxon>Viridiplantae</taxon>
        <taxon>Streptophyta</taxon>
        <taxon>Embryophyta</taxon>
        <taxon>Bryophyta</taxon>
        <taxon>Bryophytina</taxon>
        <taxon>Bryopsida</taxon>
        <taxon>Funariidae</taxon>
        <taxon>Funariales</taxon>
        <taxon>Funariaceae</taxon>
        <taxon>Physcomitrium</taxon>
    </lineage>
</organism>
<feature type="compositionally biased region" description="Basic and acidic residues" evidence="8">
    <location>
        <begin position="254"/>
        <end position="265"/>
    </location>
</feature>
<dbReference type="GO" id="GO:0005730">
    <property type="term" value="C:nucleolus"/>
    <property type="evidence" value="ECO:0000318"/>
    <property type="project" value="GO_Central"/>
</dbReference>
<reference evidence="11 12" key="1">
    <citation type="journal article" date="2008" name="Science">
        <title>The Physcomitrella genome reveals evolutionary insights into the conquest of land by plants.</title>
        <authorList>
            <person name="Rensing S."/>
            <person name="Lang D."/>
            <person name="Zimmer A."/>
            <person name="Terry A."/>
            <person name="Salamov A."/>
            <person name="Shapiro H."/>
            <person name="Nishiyama T."/>
            <person name="Perroud P.-F."/>
            <person name="Lindquist E."/>
            <person name="Kamisugi Y."/>
            <person name="Tanahashi T."/>
            <person name="Sakakibara K."/>
            <person name="Fujita T."/>
            <person name="Oishi K."/>
            <person name="Shin-I T."/>
            <person name="Kuroki Y."/>
            <person name="Toyoda A."/>
            <person name="Suzuki Y."/>
            <person name="Hashimoto A."/>
            <person name="Yamaguchi K."/>
            <person name="Sugano A."/>
            <person name="Kohara Y."/>
            <person name="Fujiyama A."/>
            <person name="Anterola A."/>
            <person name="Aoki S."/>
            <person name="Ashton N."/>
            <person name="Barbazuk W.B."/>
            <person name="Barker E."/>
            <person name="Bennetzen J."/>
            <person name="Bezanilla M."/>
            <person name="Blankenship R."/>
            <person name="Cho S.H."/>
            <person name="Dutcher S."/>
            <person name="Estelle M."/>
            <person name="Fawcett J.A."/>
            <person name="Gundlach H."/>
            <person name="Hanada K."/>
            <person name="Heyl A."/>
            <person name="Hicks K.A."/>
            <person name="Hugh J."/>
            <person name="Lohr M."/>
            <person name="Mayer K."/>
            <person name="Melkozernov A."/>
            <person name="Murata T."/>
            <person name="Nelson D."/>
            <person name="Pils B."/>
            <person name="Prigge M."/>
            <person name="Reiss B."/>
            <person name="Renner T."/>
            <person name="Rombauts S."/>
            <person name="Rushton P."/>
            <person name="Sanderfoot A."/>
            <person name="Schween G."/>
            <person name="Shiu S.-H."/>
            <person name="Stueber K."/>
            <person name="Theodoulou F.L."/>
            <person name="Tu H."/>
            <person name="Van de Peer Y."/>
            <person name="Verrier P.J."/>
            <person name="Waters E."/>
            <person name="Wood A."/>
            <person name="Yang L."/>
            <person name="Cove D."/>
            <person name="Cuming A."/>
            <person name="Hasebe M."/>
            <person name="Lucas S."/>
            <person name="Mishler D.B."/>
            <person name="Reski R."/>
            <person name="Grigoriev I."/>
            <person name="Quatrano R.S."/>
            <person name="Boore J.L."/>
        </authorList>
    </citation>
    <scope>NUCLEOTIDE SEQUENCE [LARGE SCALE GENOMIC DNA]</scope>
    <source>
        <strain evidence="11 12">cv. Gransden 2004</strain>
    </source>
</reference>
<comment type="subcellular location">
    <subcellularLocation>
        <location evidence="1">Nucleus</location>
    </subcellularLocation>
</comment>
<feature type="domain" description="Zinc finger C2H2 LYAR-type" evidence="9">
    <location>
        <begin position="114"/>
        <end position="141"/>
    </location>
</feature>
<evidence type="ECO:0000256" key="7">
    <source>
        <dbReference type="PROSITE-ProRule" id="PRU01145"/>
    </source>
</evidence>
<dbReference type="Gene3D" id="3.30.1490.490">
    <property type="match status" value="1"/>
</dbReference>
<feature type="region of interest" description="Disordered" evidence="8">
    <location>
        <begin position="138"/>
        <end position="159"/>
    </location>
</feature>
<reference evidence="11" key="3">
    <citation type="submission" date="2020-12" db="UniProtKB">
        <authorList>
            <consortium name="EnsemblPlants"/>
        </authorList>
    </citation>
    <scope>IDENTIFICATION</scope>
</reference>
<keyword evidence="2" id="KW-0479">Metal-binding</keyword>
<dbReference type="GO" id="GO:0003677">
    <property type="term" value="F:DNA binding"/>
    <property type="evidence" value="ECO:0000318"/>
    <property type="project" value="GO_Central"/>
</dbReference>
<evidence type="ECO:0000256" key="8">
    <source>
        <dbReference type="SAM" id="MobiDB-lite"/>
    </source>
</evidence>
<dbReference type="Gene3D" id="3.30.160.60">
    <property type="entry name" value="Classic Zinc Finger"/>
    <property type="match status" value="1"/>
</dbReference>
<keyword evidence="4 7" id="KW-0863">Zinc-finger</keyword>
<evidence type="ECO:0000256" key="3">
    <source>
        <dbReference type="ARBA" id="ARBA00022737"/>
    </source>
</evidence>
<dbReference type="InterPro" id="IPR058719">
    <property type="entry name" value="WHD_LYAR"/>
</dbReference>
<dbReference type="FunFam" id="3.30.1490.490:FF:000001">
    <property type="entry name" value="cell growth-regulating nucleolar protein-like"/>
    <property type="match status" value="1"/>
</dbReference>
<evidence type="ECO:0000259" key="9">
    <source>
        <dbReference type="Pfam" id="PF08790"/>
    </source>
</evidence>
<proteinExistence type="predicted"/>
<gene>
    <name evidence="11" type="primary">LOC112279456</name>
</gene>
<feature type="compositionally biased region" description="Polar residues" evidence="8">
    <location>
        <begin position="219"/>
        <end position="238"/>
    </location>
</feature>